<sequence>MKVKVAVAQLCSSSTSLKGLNQNSLENLFESVRLYGAANTNPTCHQFTAALKTVVVQQLVSPTNASNDDSQGVVKQLAESETLVDFNTSELDNLYFEDSQGLVYVASWVLKGINVPDCDNCLNMLYSEEVNKHHLLTSFRDIDNT</sequence>
<gene>
    <name evidence="2" type="ORF">ILUMI_19557</name>
</gene>
<keyword evidence="3" id="KW-1185">Reference proteome</keyword>
<organism evidence="2 3">
    <name type="scientific">Ignelater luminosus</name>
    <name type="common">Cucubano</name>
    <name type="synonym">Pyrophorus luminosus</name>
    <dbReference type="NCBI Taxonomy" id="2038154"/>
    <lineage>
        <taxon>Eukaryota</taxon>
        <taxon>Metazoa</taxon>
        <taxon>Ecdysozoa</taxon>
        <taxon>Arthropoda</taxon>
        <taxon>Hexapoda</taxon>
        <taxon>Insecta</taxon>
        <taxon>Pterygota</taxon>
        <taxon>Neoptera</taxon>
        <taxon>Endopterygota</taxon>
        <taxon>Coleoptera</taxon>
        <taxon>Polyphaga</taxon>
        <taxon>Elateriformia</taxon>
        <taxon>Elateroidea</taxon>
        <taxon>Elateridae</taxon>
        <taxon>Agrypninae</taxon>
        <taxon>Pyrophorini</taxon>
        <taxon>Ignelater</taxon>
    </lineage>
</organism>
<dbReference type="Proteomes" id="UP000801492">
    <property type="component" value="Unassembled WGS sequence"/>
</dbReference>
<accession>A0A8K0CKA0</accession>
<name>A0A8K0CKA0_IGNLU</name>
<reference evidence="2" key="1">
    <citation type="submission" date="2019-08" db="EMBL/GenBank/DDBJ databases">
        <title>The genome of the North American firefly Photinus pyralis.</title>
        <authorList>
            <consortium name="Photinus pyralis genome working group"/>
            <person name="Fallon T.R."/>
            <person name="Sander Lower S.E."/>
            <person name="Weng J.-K."/>
        </authorList>
    </citation>
    <scope>NUCLEOTIDE SEQUENCE</scope>
    <source>
        <strain evidence="2">TRF0915ILg1</strain>
        <tissue evidence="2">Whole body</tissue>
    </source>
</reference>
<dbReference type="AlphaFoldDB" id="A0A8K0CKA0"/>
<evidence type="ECO:0000313" key="3">
    <source>
        <dbReference type="Proteomes" id="UP000801492"/>
    </source>
</evidence>
<dbReference type="EMBL" id="VTPC01087124">
    <property type="protein sequence ID" value="KAF2886616.1"/>
    <property type="molecule type" value="Genomic_DNA"/>
</dbReference>
<feature type="domain" description="Transposable element P transposase-like RNase H C-terminal" evidence="1">
    <location>
        <begin position="20"/>
        <end position="50"/>
    </location>
</feature>
<dbReference type="InterPro" id="IPR048367">
    <property type="entry name" value="TNP-like_RNaseH_C"/>
</dbReference>
<evidence type="ECO:0000313" key="2">
    <source>
        <dbReference type="EMBL" id="KAF2886616.1"/>
    </source>
</evidence>
<protein>
    <recommendedName>
        <fullName evidence="1">Transposable element P transposase-like RNase H C-terminal domain-containing protein</fullName>
    </recommendedName>
</protein>
<dbReference type="OrthoDB" id="7440550at2759"/>
<dbReference type="Pfam" id="PF21789">
    <property type="entry name" value="TNP-like_RNaseH_C"/>
    <property type="match status" value="1"/>
</dbReference>
<comment type="caution">
    <text evidence="2">The sequence shown here is derived from an EMBL/GenBank/DDBJ whole genome shotgun (WGS) entry which is preliminary data.</text>
</comment>
<evidence type="ECO:0000259" key="1">
    <source>
        <dbReference type="Pfam" id="PF21789"/>
    </source>
</evidence>
<proteinExistence type="predicted"/>